<dbReference type="EMBL" id="QJSQ01000003">
    <property type="protein sequence ID" value="PYE26358.1"/>
    <property type="molecule type" value="Genomic_DNA"/>
</dbReference>
<feature type="transmembrane region" description="Helical" evidence="1">
    <location>
        <begin position="21"/>
        <end position="43"/>
    </location>
</feature>
<proteinExistence type="predicted"/>
<feature type="transmembrane region" description="Helical" evidence="1">
    <location>
        <begin position="63"/>
        <end position="81"/>
    </location>
</feature>
<sequence>MLNWIKNLIGVYRVIREVPTYFLLFLILNLVFGALGLWLPPMLAAADLHASSLTEFTKAMRAGNGYLFCLPLLASASMYVFREYKESKNSEFKDIKLMAFFLALGLMVAMALFLAPCVIAQFDLPQSVPSEQQIRSPIGNLGIGLQMLLTLLGLTLAIFMFCLESIDDFQEYGIGLKDKTRKKLEQQMENAESNSGLKL</sequence>
<protein>
    <submittedName>
        <fullName evidence="2">Uncharacterized protein</fullName>
    </submittedName>
</protein>
<gene>
    <name evidence="2" type="ORF">C7410_103277</name>
</gene>
<comment type="caution">
    <text evidence="2">The sequence shown here is derived from an EMBL/GenBank/DDBJ whole genome shotgun (WGS) entry which is preliminary data.</text>
</comment>
<reference evidence="2 3" key="1">
    <citation type="submission" date="2018-06" db="EMBL/GenBank/DDBJ databases">
        <title>Genomic Encyclopedia of Type Strains, Phase IV (KMG-V): Genome sequencing to study the core and pangenomes of soil and plant-associated prokaryotes.</title>
        <authorList>
            <person name="Whitman W."/>
        </authorList>
    </citation>
    <scope>NUCLEOTIDE SEQUENCE [LARGE SCALE GENOMIC DNA]</scope>
    <source>
        <strain evidence="2 3">SRCL-318</strain>
    </source>
</reference>
<keyword evidence="1" id="KW-0812">Transmembrane</keyword>
<dbReference type="Proteomes" id="UP000247772">
    <property type="component" value="Unassembled WGS sequence"/>
</dbReference>
<name>A0A2V4TYA7_9BURK</name>
<evidence type="ECO:0000256" key="1">
    <source>
        <dbReference type="SAM" id="Phobius"/>
    </source>
</evidence>
<accession>A0A2V4TYA7</accession>
<keyword evidence="1" id="KW-1133">Transmembrane helix</keyword>
<dbReference type="AlphaFoldDB" id="A0A2V4TYA7"/>
<dbReference type="RefSeq" id="WP_146242676.1">
    <property type="nucleotide sequence ID" value="NZ_QJSQ01000003.1"/>
</dbReference>
<feature type="transmembrane region" description="Helical" evidence="1">
    <location>
        <begin position="142"/>
        <end position="163"/>
    </location>
</feature>
<evidence type="ECO:0000313" key="3">
    <source>
        <dbReference type="Proteomes" id="UP000247772"/>
    </source>
</evidence>
<organism evidence="2 3">
    <name type="scientific">Paraburkholderia silvatlantica</name>
    <dbReference type="NCBI Taxonomy" id="321895"/>
    <lineage>
        <taxon>Bacteria</taxon>
        <taxon>Pseudomonadati</taxon>
        <taxon>Pseudomonadota</taxon>
        <taxon>Betaproteobacteria</taxon>
        <taxon>Burkholderiales</taxon>
        <taxon>Burkholderiaceae</taxon>
        <taxon>Paraburkholderia</taxon>
    </lineage>
</organism>
<keyword evidence="1" id="KW-0472">Membrane</keyword>
<feature type="transmembrane region" description="Helical" evidence="1">
    <location>
        <begin position="101"/>
        <end position="122"/>
    </location>
</feature>
<evidence type="ECO:0000313" key="2">
    <source>
        <dbReference type="EMBL" id="PYE26358.1"/>
    </source>
</evidence>